<reference evidence="6 7" key="1">
    <citation type="journal article" date="2018" name="G3 (Bethesda)">
        <title>Phylogenetic and Phylogenomic Definition of Rhizopus Species.</title>
        <authorList>
            <person name="Gryganskyi A.P."/>
            <person name="Golan J."/>
            <person name="Dolatabadi S."/>
            <person name="Mondo S."/>
            <person name="Robb S."/>
            <person name="Idnurm A."/>
            <person name="Muszewska A."/>
            <person name="Steczkiewicz K."/>
            <person name="Masonjones S."/>
            <person name="Liao H.L."/>
            <person name="Gajdeczka M.T."/>
            <person name="Anike F."/>
            <person name="Vuek A."/>
            <person name="Anishchenko I.M."/>
            <person name="Voigt K."/>
            <person name="de Hoog G.S."/>
            <person name="Smith M.E."/>
            <person name="Heitman J."/>
            <person name="Vilgalys R."/>
            <person name="Stajich J.E."/>
        </authorList>
    </citation>
    <scope>NUCLEOTIDE SEQUENCE [LARGE SCALE GENOMIC DNA]</scope>
    <source>
        <strain evidence="6 7">LSU 92-RS-03</strain>
    </source>
</reference>
<evidence type="ECO:0000313" key="7">
    <source>
        <dbReference type="Proteomes" id="UP000253551"/>
    </source>
</evidence>
<keyword evidence="4" id="KW-0508">mRNA splicing</keyword>
<dbReference type="PROSITE" id="PS50082">
    <property type="entry name" value="WD_REPEATS_2"/>
    <property type="match status" value="4"/>
</dbReference>
<name>A0A367ISK1_RHIST</name>
<feature type="non-terminal residue" evidence="6">
    <location>
        <position position="1"/>
    </location>
</feature>
<comment type="catalytic activity">
    <reaction evidence="4">
        <text>S-ubiquitinyl-[E2 ubiquitin-conjugating enzyme]-L-cysteine + [acceptor protein]-L-lysine = [E2 ubiquitin-conjugating enzyme]-L-cysteine + N(6)-ubiquitinyl-[acceptor protein]-L-lysine.</text>
        <dbReference type="EC" id="2.3.2.27"/>
    </reaction>
</comment>
<dbReference type="PRINTS" id="PR00320">
    <property type="entry name" value="GPROTEINBRPT"/>
</dbReference>
<dbReference type="InterPro" id="IPR019775">
    <property type="entry name" value="WD40_repeat_CS"/>
</dbReference>
<feature type="repeat" description="WD" evidence="3">
    <location>
        <begin position="160"/>
        <end position="201"/>
    </location>
</feature>
<sequence>VSAAPATTAAPAQESMEVDGGLPDDVVEKINKTSEELSSMRRQKKKPPVEYATLESIKAYQQTNTIPSLHSARSAGITALDIDATDNLILTGGNDKHVQVYNKAEDKVVVNLAGHTKKITSVQFRGKQQENDVFISASADKHVRVWIPDDKKVYALGHNINAHKHEVTGVHVHPSKDYFVSAGLDAKWSLYDFESAKPVVETFHAQEQGYSSIQFHPDGMILGAGTTDGVVQIWDVKSQKVAAQFEDHAGHVKAIAFSENGYILATASEDNLVKIWDLRKLANTKTFSLDEGYKVNTLKFDHYGQYLAVGGTDVRVLKAKDGSSLATFTDNNATEITGLHWSSLAQTLVSSGLDRTVRFYGTANE</sequence>
<dbReference type="GO" id="GO:0000974">
    <property type="term" value="C:Prp19 complex"/>
    <property type="evidence" value="ECO:0007669"/>
    <property type="project" value="UniProtKB-UniRule"/>
</dbReference>
<keyword evidence="4" id="KW-0747">Spliceosome</keyword>
<evidence type="ECO:0000256" key="3">
    <source>
        <dbReference type="PROSITE-ProRule" id="PRU00221"/>
    </source>
</evidence>
<evidence type="ECO:0000256" key="5">
    <source>
        <dbReference type="SAM" id="MobiDB-lite"/>
    </source>
</evidence>
<dbReference type="UniPathway" id="UPA00143"/>
<dbReference type="InterPro" id="IPR015943">
    <property type="entry name" value="WD40/YVTN_repeat-like_dom_sf"/>
</dbReference>
<keyword evidence="4" id="KW-0833">Ubl conjugation pathway</keyword>
<dbReference type="Pfam" id="PF24814">
    <property type="entry name" value="WD40_Prp19"/>
    <property type="match status" value="1"/>
</dbReference>
<protein>
    <recommendedName>
        <fullName evidence="4">Pre-mRNA-processing factor 19</fullName>
        <ecNumber evidence="4">2.3.2.27</ecNumber>
    </recommendedName>
</protein>
<dbReference type="PROSITE" id="PS50294">
    <property type="entry name" value="WD_REPEATS_REGION"/>
    <property type="match status" value="3"/>
</dbReference>
<organism evidence="6 7">
    <name type="scientific">Rhizopus stolonifer</name>
    <name type="common">Rhizopus nigricans</name>
    <dbReference type="NCBI Taxonomy" id="4846"/>
    <lineage>
        <taxon>Eukaryota</taxon>
        <taxon>Fungi</taxon>
        <taxon>Fungi incertae sedis</taxon>
        <taxon>Mucoromycota</taxon>
        <taxon>Mucoromycotina</taxon>
        <taxon>Mucoromycetes</taxon>
        <taxon>Mucorales</taxon>
        <taxon>Mucorineae</taxon>
        <taxon>Rhizopodaceae</taxon>
        <taxon>Rhizopus</taxon>
    </lineage>
</organism>
<keyword evidence="4" id="KW-0539">Nucleus</keyword>
<dbReference type="GO" id="GO:0000398">
    <property type="term" value="P:mRNA splicing, via spliceosome"/>
    <property type="evidence" value="ECO:0007669"/>
    <property type="project" value="InterPro"/>
</dbReference>
<feature type="repeat" description="WD" evidence="3">
    <location>
        <begin position="203"/>
        <end position="244"/>
    </location>
</feature>
<comment type="function">
    <text evidence="4">Ubiquitin-protein ligase which is mainly involved pre-mRNA splicing and DNA repair. Required for pre-mRNA splicing as component of the spliceosome.</text>
</comment>
<comment type="subcellular location">
    <subcellularLocation>
        <location evidence="4">Nucleus</location>
    </subcellularLocation>
</comment>
<evidence type="ECO:0000256" key="4">
    <source>
        <dbReference type="RuleBase" id="RU367101"/>
    </source>
</evidence>
<comment type="subunit">
    <text evidence="4">Homotetramer.</text>
</comment>
<keyword evidence="2" id="KW-0677">Repeat</keyword>
<proteinExistence type="inferred from homology"/>
<dbReference type="CDD" id="cd00200">
    <property type="entry name" value="WD40"/>
    <property type="match status" value="1"/>
</dbReference>
<evidence type="ECO:0000313" key="6">
    <source>
        <dbReference type="EMBL" id="RCH80657.1"/>
    </source>
</evidence>
<dbReference type="EMBL" id="PJQM01005885">
    <property type="protein sequence ID" value="RCH80657.1"/>
    <property type="molecule type" value="Genomic_DNA"/>
</dbReference>
<dbReference type="AlphaFoldDB" id="A0A367ISK1"/>
<feature type="repeat" description="WD" evidence="3">
    <location>
        <begin position="245"/>
        <end position="286"/>
    </location>
</feature>
<evidence type="ECO:0000256" key="1">
    <source>
        <dbReference type="ARBA" id="ARBA00022574"/>
    </source>
</evidence>
<comment type="caution">
    <text evidence="6">The sequence shown here is derived from an EMBL/GenBank/DDBJ whole genome shotgun (WGS) entry which is preliminary data.</text>
</comment>
<dbReference type="STRING" id="4846.A0A367ISK1"/>
<dbReference type="GO" id="GO:0070534">
    <property type="term" value="P:protein K63-linked ubiquitination"/>
    <property type="evidence" value="ECO:0007669"/>
    <property type="project" value="UniProtKB-UniRule"/>
</dbReference>
<dbReference type="EC" id="2.3.2.27" evidence="4"/>
<dbReference type="GO" id="GO:0005737">
    <property type="term" value="C:cytoplasm"/>
    <property type="evidence" value="ECO:0007669"/>
    <property type="project" value="TreeGrafter"/>
</dbReference>
<feature type="region of interest" description="Disordered" evidence="5">
    <location>
        <begin position="1"/>
        <end position="23"/>
    </location>
</feature>
<dbReference type="Proteomes" id="UP000253551">
    <property type="component" value="Unassembled WGS sequence"/>
</dbReference>
<feature type="compositionally biased region" description="Low complexity" evidence="5">
    <location>
        <begin position="1"/>
        <end position="12"/>
    </location>
</feature>
<keyword evidence="1 3" id="KW-0853">WD repeat</keyword>
<dbReference type="InterPro" id="IPR038959">
    <property type="entry name" value="Prp19"/>
</dbReference>
<dbReference type="PANTHER" id="PTHR43995">
    <property type="entry name" value="PRE-MRNA-PROCESSING FACTOR 19"/>
    <property type="match status" value="1"/>
</dbReference>
<keyword evidence="4" id="KW-0227">DNA damage</keyword>
<dbReference type="InterPro" id="IPR036322">
    <property type="entry name" value="WD40_repeat_dom_sf"/>
</dbReference>
<dbReference type="SMART" id="SM00320">
    <property type="entry name" value="WD40"/>
    <property type="match status" value="7"/>
</dbReference>
<dbReference type="PANTHER" id="PTHR43995:SF1">
    <property type="entry name" value="PRE-MRNA-PROCESSING FACTOR 19"/>
    <property type="match status" value="1"/>
</dbReference>
<gene>
    <name evidence="6" type="ORF">CU098_006668</name>
</gene>
<dbReference type="InterPro" id="IPR001680">
    <property type="entry name" value="WD40_rpt"/>
</dbReference>
<dbReference type="PROSITE" id="PS00678">
    <property type="entry name" value="WD_REPEATS_1"/>
    <property type="match status" value="2"/>
</dbReference>
<dbReference type="InterPro" id="IPR020472">
    <property type="entry name" value="WD40_PAC1"/>
</dbReference>
<accession>A0A367ISK1</accession>
<keyword evidence="4" id="KW-0507">mRNA processing</keyword>
<comment type="similarity">
    <text evidence="4">Belongs to the WD repeat PRP19 family.</text>
</comment>
<dbReference type="Gene3D" id="2.130.10.10">
    <property type="entry name" value="YVTN repeat-like/Quinoprotein amine dehydrogenase"/>
    <property type="match status" value="1"/>
</dbReference>
<dbReference type="GO" id="GO:0071006">
    <property type="term" value="C:U2-type catalytic step 1 spliceosome"/>
    <property type="evidence" value="ECO:0007669"/>
    <property type="project" value="TreeGrafter"/>
</dbReference>
<comment type="pathway">
    <text evidence="4">Protein modification; protein ubiquitination.</text>
</comment>
<keyword evidence="4" id="KW-0234">DNA repair</keyword>
<evidence type="ECO:0000256" key="2">
    <source>
        <dbReference type="ARBA" id="ARBA00022737"/>
    </source>
</evidence>
<keyword evidence="4" id="KW-0808">Transferase</keyword>
<dbReference type="SUPFAM" id="SSF50978">
    <property type="entry name" value="WD40 repeat-like"/>
    <property type="match status" value="1"/>
</dbReference>
<feature type="repeat" description="WD" evidence="3">
    <location>
        <begin position="112"/>
        <end position="146"/>
    </location>
</feature>
<dbReference type="GO" id="GO:0006281">
    <property type="term" value="P:DNA repair"/>
    <property type="evidence" value="ECO:0007669"/>
    <property type="project" value="UniProtKB-KW"/>
</dbReference>
<dbReference type="GO" id="GO:0061630">
    <property type="term" value="F:ubiquitin protein ligase activity"/>
    <property type="evidence" value="ECO:0007669"/>
    <property type="project" value="UniProtKB-UniRule"/>
</dbReference>
<keyword evidence="7" id="KW-1185">Reference proteome</keyword>
<dbReference type="OrthoDB" id="687049at2759"/>